<reference evidence="3" key="1">
    <citation type="journal article" date="2006" name="PLoS Biol.">
        <title>Macronuclear genome sequence of the ciliate Tetrahymena thermophila, a model eukaryote.</title>
        <authorList>
            <person name="Eisen J.A."/>
            <person name="Coyne R.S."/>
            <person name="Wu M."/>
            <person name="Wu D."/>
            <person name="Thiagarajan M."/>
            <person name="Wortman J.R."/>
            <person name="Badger J.H."/>
            <person name="Ren Q."/>
            <person name="Amedeo P."/>
            <person name="Jones K.M."/>
            <person name="Tallon L.J."/>
            <person name="Delcher A.L."/>
            <person name="Salzberg S.L."/>
            <person name="Silva J.C."/>
            <person name="Haas B.J."/>
            <person name="Majoros W.H."/>
            <person name="Farzad M."/>
            <person name="Carlton J.M."/>
            <person name="Smith R.K. Jr."/>
            <person name="Garg J."/>
            <person name="Pearlman R.E."/>
            <person name="Karrer K.M."/>
            <person name="Sun L."/>
            <person name="Manning G."/>
            <person name="Elde N.C."/>
            <person name="Turkewitz A.P."/>
            <person name="Asai D.J."/>
            <person name="Wilkes D.E."/>
            <person name="Wang Y."/>
            <person name="Cai H."/>
            <person name="Collins K."/>
            <person name="Stewart B.A."/>
            <person name="Lee S.R."/>
            <person name="Wilamowska K."/>
            <person name="Weinberg Z."/>
            <person name="Ruzzo W.L."/>
            <person name="Wloga D."/>
            <person name="Gaertig J."/>
            <person name="Frankel J."/>
            <person name="Tsao C.-C."/>
            <person name="Gorovsky M.A."/>
            <person name="Keeling P.J."/>
            <person name="Waller R.F."/>
            <person name="Patron N.J."/>
            <person name="Cherry J.M."/>
            <person name="Stover N.A."/>
            <person name="Krieger C.J."/>
            <person name="del Toro C."/>
            <person name="Ryder H.F."/>
            <person name="Williamson S.C."/>
            <person name="Barbeau R.A."/>
            <person name="Hamilton E.P."/>
            <person name="Orias E."/>
        </authorList>
    </citation>
    <scope>NUCLEOTIDE SEQUENCE [LARGE SCALE GENOMIC DNA]</scope>
    <source>
        <strain evidence="3">SB210</strain>
    </source>
</reference>
<feature type="compositionally biased region" description="Basic and acidic residues" evidence="1">
    <location>
        <begin position="555"/>
        <end position="569"/>
    </location>
</feature>
<gene>
    <name evidence="2" type="ORF">TTHERM_00457000</name>
</gene>
<dbReference type="GeneID" id="7845304"/>
<accession>I7MM49</accession>
<dbReference type="InParanoid" id="I7MM49"/>
<organism evidence="2 3">
    <name type="scientific">Tetrahymena thermophila (strain SB210)</name>
    <dbReference type="NCBI Taxonomy" id="312017"/>
    <lineage>
        <taxon>Eukaryota</taxon>
        <taxon>Sar</taxon>
        <taxon>Alveolata</taxon>
        <taxon>Ciliophora</taxon>
        <taxon>Intramacronucleata</taxon>
        <taxon>Oligohymenophorea</taxon>
        <taxon>Hymenostomatida</taxon>
        <taxon>Tetrahymenina</taxon>
        <taxon>Tetrahymenidae</taxon>
        <taxon>Tetrahymena</taxon>
    </lineage>
</organism>
<name>I7MM49_TETTS</name>
<dbReference type="RefSeq" id="XP_001024207.2">
    <property type="nucleotide sequence ID" value="XM_001024207.2"/>
</dbReference>
<dbReference type="EMBL" id="GG662464">
    <property type="protein sequence ID" value="EAS03962.2"/>
    <property type="molecule type" value="Genomic_DNA"/>
</dbReference>
<dbReference type="InterPro" id="IPR014710">
    <property type="entry name" value="RmlC-like_jellyroll"/>
</dbReference>
<dbReference type="KEGG" id="tet:TTHERM_00457000"/>
<dbReference type="Proteomes" id="UP000009168">
    <property type="component" value="Unassembled WGS sequence"/>
</dbReference>
<evidence type="ECO:0000256" key="1">
    <source>
        <dbReference type="SAM" id="MobiDB-lite"/>
    </source>
</evidence>
<keyword evidence="3" id="KW-1185">Reference proteome</keyword>
<proteinExistence type="predicted"/>
<protein>
    <submittedName>
        <fullName evidence="2">Cyclic nucleotide-binding domain protein</fullName>
    </submittedName>
</protein>
<feature type="compositionally biased region" description="Low complexity" evidence="1">
    <location>
        <begin position="189"/>
        <end position="199"/>
    </location>
</feature>
<feature type="compositionally biased region" description="Polar residues" evidence="1">
    <location>
        <begin position="166"/>
        <end position="188"/>
    </location>
</feature>
<feature type="region of interest" description="Disordered" evidence="1">
    <location>
        <begin position="166"/>
        <end position="199"/>
    </location>
</feature>
<evidence type="ECO:0000313" key="3">
    <source>
        <dbReference type="Proteomes" id="UP000009168"/>
    </source>
</evidence>
<evidence type="ECO:0000313" key="2">
    <source>
        <dbReference type="EMBL" id="EAS03962.2"/>
    </source>
</evidence>
<dbReference type="Gene3D" id="2.60.120.10">
    <property type="entry name" value="Jelly Rolls"/>
    <property type="match status" value="1"/>
</dbReference>
<dbReference type="SUPFAM" id="SSF51206">
    <property type="entry name" value="cAMP-binding domain-like"/>
    <property type="match status" value="1"/>
</dbReference>
<dbReference type="InterPro" id="IPR018490">
    <property type="entry name" value="cNMP-bd_dom_sf"/>
</dbReference>
<sequence length="1301" mass="152793">MLHNFLDKKNLQEITQIFKQHVQYQYSSKEQMPDISVVQQDKINRFLNCYQPYFTDYLTQDNTYQHFDYYRILSKYIKVFDLEKGKKFRRNNYDGLYIILKGFIQEIIVDDQQNPEEEQNNVKTKKSKSKQQDPIKMSKIVNMVVGINRIKGSSNDISQRGSFQTVFNKNNNTDSDSNHFFGNTPNNEGQSNINSQRNQQNSIGNSISALSSHKPSQNEISSKANQFFQPQKQEYLPNSPEPQNSQNRLHTLKQLNDVKISDFDQPQDGQKKLDQIQAIENKLIQEDINQQNNKQGNSQKRHFKNLKLQLNLIKYDNFQLQRGDTEIQDEKLDDVHELQQNVQTSPIKASIYENTEKKNLFYNASPASSSSSNLLNNSPLKILESINDKQNYIEQMTQQVNMNKANYKLKKKLSFMIAMQPKSSNPFPEFQNRPFNILTNGDIIDLIKIKENQRKYYVQEIEDSICLYIGKKSMKKAFQEQIQQLRYKTLVLEKFFNNVPQSKIMKLAYHFYEKTLFKNQIVYKQGEQRPHFIYLIKSGEVQISETITQPKNKNKILESVDSPEREDKNQQIQSTDSQVEDETYDLQSLCRKKLNSNSNNQFKQTTLQIPKLTKILCSLGEEEIFGIEEIILQKENREFQVVVSSSQAEFYVIPEDLFENFRQTESDSILSWFKQKEIFYQQQRNMHKRIKGNRVIAKSSNQEFFSNKKIQQACQYLFQEDEQTFNNRLDQLHNKKIIQLKNYYQYKEYQAQNQNTNRFSQSYLQATNDSINFNSPRNVNQTFDRNFSKDTQQSDNQTKQNIQFQAQSSKALLLNKISQQNQQLKVKSYCEIQNSQSTMNNLESQRGQNQKQEYLEQFKNHPLIRLQSIQSQDNPYLLTDRGNIKKSIVEGIPLVENGNAIADEENKSYRYYSARQIENQQSNQSEQLQANQLQIKKVVSTYQNIITDQTKQTNQFNNQDQNFEQYKISMVKNDGNKKNNLQISQNLIESINQKRNLSKNSRVLKNQESLCSIDLEQNQSQVKQTSQNEQQQTLLGVPASLEYVSKYNQVQSTSGDILNLGRIHHMIKSNTQIIKQQFKIKGKHQLFQKPIFDELKKENLKQINRLIQKKNSNIMEEKQKTQQPLSERWQNTTKNMENIQKYHEFIKSASSFNNTTTTRLKTIKDYNQSQSFVNLQTPRSFNNVLPVSTKSLTQTDILSQSPVVNIHMENKRKLQRTNEPYFTRPFSRADQCTPGKSSNNFANLSKHRTVQSSNHKQRQSIEDQEEIQQLIQNSYKQTLNFKNIINSQLNSIEKLPLSQRN</sequence>
<feature type="region of interest" description="Disordered" evidence="1">
    <location>
        <begin position="554"/>
        <end position="580"/>
    </location>
</feature>